<dbReference type="EMBL" id="BOMI01000118">
    <property type="protein sequence ID" value="GID77370.1"/>
    <property type="molecule type" value="Genomic_DNA"/>
</dbReference>
<organism evidence="1 2">
    <name type="scientific">Paractinoplanes deccanensis</name>
    <dbReference type="NCBI Taxonomy" id="113561"/>
    <lineage>
        <taxon>Bacteria</taxon>
        <taxon>Bacillati</taxon>
        <taxon>Actinomycetota</taxon>
        <taxon>Actinomycetes</taxon>
        <taxon>Micromonosporales</taxon>
        <taxon>Micromonosporaceae</taxon>
        <taxon>Paractinoplanes</taxon>
    </lineage>
</organism>
<keyword evidence="2" id="KW-1185">Reference proteome</keyword>
<evidence type="ECO:0000313" key="2">
    <source>
        <dbReference type="Proteomes" id="UP000609879"/>
    </source>
</evidence>
<protein>
    <submittedName>
        <fullName evidence="1">Uncharacterized protein</fullName>
    </submittedName>
</protein>
<reference evidence="1 2" key="1">
    <citation type="submission" date="2021-01" db="EMBL/GenBank/DDBJ databases">
        <title>Whole genome shotgun sequence of Actinoplanes deccanensis NBRC 13994.</title>
        <authorList>
            <person name="Komaki H."/>
            <person name="Tamura T."/>
        </authorList>
    </citation>
    <scope>NUCLEOTIDE SEQUENCE [LARGE SCALE GENOMIC DNA]</scope>
    <source>
        <strain evidence="1 2">NBRC 13994</strain>
    </source>
</reference>
<evidence type="ECO:0000313" key="1">
    <source>
        <dbReference type="EMBL" id="GID77370.1"/>
    </source>
</evidence>
<sequence>MNREPEHPRVRGEEAARPGVFPHTWFCTGAMVVSSPRTRGCSDVLDPVAAPGDLFRAHAGVFQRLVSVS</sequence>
<accession>A0ABQ3YC61</accession>
<proteinExistence type="predicted"/>
<name>A0ABQ3YC61_9ACTN</name>
<comment type="caution">
    <text evidence="1">The sequence shown here is derived from an EMBL/GenBank/DDBJ whole genome shotgun (WGS) entry which is preliminary data.</text>
</comment>
<dbReference type="Proteomes" id="UP000609879">
    <property type="component" value="Unassembled WGS sequence"/>
</dbReference>
<gene>
    <name evidence="1" type="ORF">Ade02nite_60110</name>
</gene>